<dbReference type="VEuPathDB" id="FungiDB:AJ78_06938"/>
<sequence length="391" mass="44485">MDITVAEEMIGPGVEMRDPIRLQLLKEIEEVIERVPQKSQALLILCDVGYVRSMRNLLIATDERSLDVVQIWLDALGVDDLVTMCKLELRSPFSESTFATSQHISSPVRSAVGPETQTPVQEEGDVILPPSKRRHIGSQAPSSHASAESRSQHVSTMCKDRDNHRCIISKLAGPLDAAHIVPYSLYTKDRRNVFFNLLRNYWLEHSEKLQRILKVGTELVEIMLTFTPTVHRLHTEGLFALQPVEASHDGKSLKVRFYWLRQRESNSNTMVKLTEFPDFPDDTQLGEIKMYNFKDDHLIQSGEIIELTTSNPEVYPLPNWDLLEIQWILQLITLRGAADVPGMIPSKPGSSSDYRYSEEVEESDEAFEEGLTVDEGTFDRIKDWIDTQPIP</sequence>
<name>A0A1J9PX69_9EURO</name>
<feature type="compositionally biased region" description="Polar residues" evidence="1">
    <location>
        <begin position="139"/>
        <end position="155"/>
    </location>
</feature>
<evidence type="ECO:0000259" key="2">
    <source>
        <dbReference type="Pfam" id="PF13391"/>
    </source>
</evidence>
<keyword evidence="4" id="KW-1185">Reference proteome</keyword>
<feature type="region of interest" description="Disordered" evidence="1">
    <location>
        <begin position="104"/>
        <end position="155"/>
    </location>
</feature>
<dbReference type="Proteomes" id="UP000182235">
    <property type="component" value="Unassembled WGS sequence"/>
</dbReference>
<dbReference type="OrthoDB" id="5416097at2759"/>
<gene>
    <name evidence="3" type="ORF">AJ78_06938</name>
</gene>
<evidence type="ECO:0000313" key="3">
    <source>
        <dbReference type="EMBL" id="OJD12467.1"/>
    </source>
</evidence>
<dbReference type="Pfam" id="PF13391">
    <property type="entry name" value="HNH_2"/>
    <property type="match status" value="1"/>
</dbReference>
<protein>
    <recommendedName>
        <fullName evidence="2">HNH nuclease domain-containing protein</fullName>
    </recommendedName>
</protein>
<feature type="domain" description="HNH nuclease" evidence="2">
    <location>
        <begin position="166"/>
        <end position="241"/>
    </location>
</feature>
<accession>A0A1J9PX69</accession>
<reference evidence="3 4" key="1">
    <citation type="submission" date="2015-07" db="EMBL/GenBank/DDBJ databases">
        <title>Emmonsia species relationships and genome sequence.</title>
        <authorList>
            <consortium name="The Broad Institute Genomics Platform"/>
            <person name="Cuomo C.A."/>
            <person name="Munoz J.F."/>
            <person name="Imamovic A."/>
            <person name="Priest M.E."/>
            <person name="Young S."/>
            <person name="Clay O.K."/>
            <person name="McEwen J.G."/>
        </authorList>
    </citation>
    <scope>NUCLEOTIDE SEQUENCE [LARGE SCALE GENOMIC DNA]</scope>
    <source>
        <strain evidence="3 4">UAMH 9510</strain>
    </source>
</reference>
<dbReference type="InterPro" id="IPR003615">
    <property type="entry name" value="HNH_nuc"/>
</dbReference>
<dbReference type="AlphaFoldDB" id="A0A1J9PX69"/>
<proteinExistence type="predicted"/>
<organism evidence="3 4">
    <name type="scientific">Emergomyces pasteurianus Ep9510</name>
    <dbReference type="NCBI Taxonomy" id="1447872"/>
    <lineage>
        <taxon>Eukaryota</taxon>
        <taxon>Fungi</taxon>
        <taxon>Dikarya</taxon>
        <taxon>Ascomycota</taxon>
        <taxon>Pezizomycotina</taxon>
        <taxon>Eurotiomycetes</taxon>
        <taxon>Eurotiomycetidae</taxon>
        <taxon>Onygenales</taxon>
        <taxon>Ajellomycetaceae</taxon>
        <taxon>Emergomyces</taxon>
    </lineage>
</organism>
<comment type="caution">
    <text evidence="3">The sequence shown here is derived from an EMBL/GenBank/DDBJ whole genome shotgun (WGS) entry which is preliminary data.</text>
</comment>
<evidence type="ECO:0000256" key="1">
    <source>
        <dbReference type="SAM" id="MobiDB-lite"/>
    </source>
</evidence>
<dbReference type="EMBL" id="LGRN01000400">
    <property type="protein sequence ID" value="OJD12467.1"/>
    <property type="molecule type" value="Genomic_DNA"/>
</dbReference>
<evidence type="ECO:0000313" key="4">
    <source>
        <dbReference type="Proteomes" id="UP000182235"/>
    </source>
</evidence>